<dbReference type="OMA" id="WTWEKLV"/>
<sequence length="272" mass="31213">MSRLKAARTEGYGYVSRVDGDQRLMVHETQETFFDELCAKYELKSLQDAATLGWLKLVNADPKLPVLEKYILASEDSDCLSSLRGLREGIVASGRKDAFTTDVFERIALFSIMRDHVESYRPSVKYLLDQLYPKLDLLESENAQHVRRWYLLHLVCVTGDFPELYRCRLDMRADSGLADLVLGCLLHGNYARWHKLYNTQANAVEQRLMSRSYDRISKHTLGVLGAAYMSASTTWVEDLVQNQDLIVEHAQEYGWTVEGDRLNTRRPKKIVA</sequence>
<dbReference type="PANTHER" id="PTHR39398">
    <property type="entry name" value="YALI0F14311P"/>
    <property type="match status" value="1"/>
</dbReference>
<protein>
    <recommendedName>
        <fullName evidence="3">SAC3/GANP/Nin1/mts3/eIF-3 p25 family-domain-containing protein</fullName>
    </recommendedName>
</protein>
<evidence type="ECO:0000313" key="1">
    <source>
        <dbReference type="EMBL" id="ORY87975.1"/>
    </source>
</evidence>
<accession>A0A1Y2FZB4</accession>
<dbReference type="STRING" id="56484.A0A1Y2FZB4"/>
<dbReference type="Proteomes" id="UP000193685">
    <property type="component" value="Unassembled WGS sequence"/>
</dbReference>
<dbReference type="GeneID" id="63785093"/>
<dbReference type="OrthoDB" id="2100128at2759"/>
<evidence type="ECO:0000313" key="2">
    <source>
        <dbReference type="Proteomes" id="UP000193685"/>
    </source>
</evidence>
<comment type="caution">
    <text evidence="1">The sequence shown here is derived from an EMBL/GenBank/DDBJ whole genome shotgun (WGS) entry which is preliminary data.</text>
</comment>
<keyword evidence="2" id="KW-1185">Reference proteome</keyword>
<dbReference type="EMBL" id="MCFI01000001">
    <property type="protein sequence ID" value="ORY87975.1"/>
    <property type="molecule type" value="Genomic_DNA"/>
</dbReference>
<gene>
    <name evidence="1" type="ORF">BCR37DRAFT_375956</name>
</gene>
<dbReference type="RefSeq" id="XP_040728470.1">
    <property type="nucleotide sequence ID" value="XM_040868494.1"/>
</dbReference>
<evidence type="ECO:0008006" key="3">
    <source>
        <dbReference type="Google" id="ProtNLM"/>
    </source>
</evidence>
<proteinExistence type="predicted"/>
<dbReference type="PANTHER" id="PTHR39398:SF1">
    <property type="entry name" value="CSN8_PSMD8_EIF3K DOMAIN-CONTAINING PROTEIN"/>
    <property type="match status" value="1"/>
</dbReference>
<dbReference type="Gene3D" id="1.25.40.990">
    <property type="match status" value="1"/>
</dbReference>
<organism evidence="1 2">
    <name type="scientific">Protomyces lactucae-debilis</name>
    <dbReference type="NCBI Taxonomy" id="2754530"/>
    <lineage>
        <taxon>Eukaryota</taxon>
        <taxon>Fungi</taxon>
        <taxon>Dikarya</taxon>
        <taxon>Ascomycota</taxon>
        <taxon>Taphrinomycotina</taxon>
        <taxon>Taphrinomycetes</taxon>
        <taxon>Taphrinales</taxon>
        <taxon>Protomycetaceae</taxon>
        <taxon>Protomyces</taxon>
    </lineage>
</organism>
<name>A0A1Y2FZB4_PROLT</name>
<reference evidence="1 2" key="1">
    <citation type="submission" date="2016-07" db="EMBL/GenBank/DDBJ databases">
        <title>Pervasive Adenine N6-methylation of Active Genes in Fungi.</title>
        <authorList>
            <consortium name="DOE Joint Genome Institute"/>
            <person name="Mondo S.J."/>
            <person name="Dannebaum R.O."/>
            <person name="Kuo R.C."/>
            <person name="Labutti K."/>
            <person name="Haridas S."/>
            <person name="Kuo A."/>
            <person name="Salamov A."/>
            <person name="Ahrendt S.R."/>
            <person name="Lipzen A."/>
            <person name="Sullivan W."/>
            <person name="Andreopoulos W.B."/>
            <person name="Clum A."/>
            <person name="Lindquist E."/>
            <person name="Daum C."/>
            <person name="Ramamoorthy G.K."/>
            <person name="Gryganskyi A."/>
            <person name="Culley D."/>
            <person name="Magnuson J.K."/>
            <person name="James T.Y."/>
            <person name="O'Malley M.A."/>
            <person name="Stajich J.E."/>
            <person name="Spatafora J.W."/>
            <person name="Visel A."/>
            <person name="Grigoriev I.V."/>
        </authorList>
    </citation>
    <scope>NUCLEOTIDE SEQUENCE [LARGE SCALE GENOMIC DNA]</scope>
    <source>
        <strain evidence="1 2">12-1054</strain>
    </source>
</reference>
<dbReference type="AlphaFoldDB" id="A0A1Y2FZB4"/>